<evidence type="ECO:0000313" key="2">
    <source>
        <dbReference type="EMBL" id="KAG8186427.1"/>
    </source>
</evidence>
<feature type="region of interest" description="Disordered" evidence="1">
    <location>
        <begin position="1"/>
        <end position="55"/>
    </location>
</feature>
<sequence>MAKEKCQCPSNGRRHQVWSNIPHEKKKVMEHSFYPRSEQKKNGNPSPPRRNTSPQKVKIAMAIVVQEEAISREVHFLSFLHQKESWSQIRRILHFLSST</sequence>
<name>A0AAV6UPR0_9ARAC</name>
<proteinExistence type="predicted"/>
<keyword evidence="3" id="KW-1185">Reference proteome</keyword>
<evidence type="ECO:0000256" key="1">
    <source>
        <dbReference type="SAM" id="MobiDB-lite"/>
    </source>
</evidence>
<dbReference type="Proteomes" id="UP000827092">
    <property type="component" value="Unassembled WGS sequence"/>
</dbReference>
<dbReference type="AlphaFoldDB" id="A0AAV6UPR0"/>
<reference evidence="2 3" key="1">
    <citation type="journal article" date="2022" name="Nat. Ecol. Evol.">
        <title>A masculinizing supergene underlies an exaggerated male reproductive morph in a spider.</title>
        <authorList>
            <person name="Hendrickx F."/>
            <person name="De Corte Z."/>
            <person name="Sonet G."/>
            <person name="Van Belleghem S.M."/>
            <person name="Kostlbacher S."/>
            <person name="Vangestel C."/>
        </authorList>
    </citation>
    <scope>NUCLEOTIDE SEQUENCE [LARGE SCALE GENOMIC DNA]</scope>
    <source>
        <strain evidence="2">W744_W776</strain>
    </source>
</reference>
<organism evidence="2 3">
    <name type="scientific">Oedothorax gibbosus</name>
    <dbReference type="NCBI Taxonomy" id="931172"/>
    <lineage>
        <taxon>Eukaryota</taxon>
        <taxon>Metazoa</taxon>
        <taxon>Ecdysozoa</taxon>
        <taxon>Arthropoda</taxon>
        <taxon>Chelicerata</taxon>
        <taxon>Arachnida</taxon>
        <taxon>Araneae</taxon>
        <taxon>Araneomorphae</taxon>
        <taxon>Entelegynae</taxon>
        <taxon>Araneoidea</taxon>
        <taxon>Linyphiidae</taxon>
        <taxon>Erigoninae</taxon>
        <taxon>Oedothorax</taxon>
    </lineage>
</organism>
<gene>
    <name evidence="2" type="ORF">JTE90_023158</name>
</gene>
<accession>A0AAV6UPR0</accession>
<dbReference type="EMBL" id="JAFNEN010000302">
    <property type="protein sequence ID" value="KAG8186427.1"/>
    <property type="molecule type" value="Genomic_DNA"/>
</dbReference>
<comment type="caution">
    <text evidence="2">The sequence shown here is derived from an EMBL/GenBank/DDBJ whole genome shotgun (WGS) entry which is preliminary data.</text>
</comment>
<evidence type="ECO:0000313" key="3">
    <source>
        <dbReference type="Proteomes" id="UP000827092"/>
    </source>
</evidence>
<protein>
    <submittedName>
        <fullName evidence="2">Uncharacterized protein</fullName>
    </submittedName>
</protein>